<reference evidence="2 3" key="1">
    <citation type="journal article" date="2019" name="Nat. Ecol. Evol.">
        <title>Megaphylogeny resolves global patterns of mushroom evolution.</title>
        <authorList>
            <person name="Varga T."/>
            <person name="Krizsan K."/>
            <person name="Foldi C."/>
            <person name="Dima B."/>
            <person name="Sanchez-Garcia M."/>
            <person name="Sanchez-Ramirez S."/>
            <person name="Szollosi G.J."/>
            <person name="Szarkandi J.G."/>
            <person name="Papp V."/>
            <person name="Albert L."/>
            <person name="Andreopoulos W."/>
            <person name="Angelini C."/>
            <person name="Antonin V."/>
            <person name="Barry K.W."/>
            <person name="Bougher N.L."/>
            <person name="Buchanan P."/>
            <person name="Buyck B."/>
            <person name="Bense V."/>
            <person name="Catcheside P."/>
            <person name="Chovatia M."/>
            <person name="Cooper J."/>
            <person name="Damon W."/>
            <person name="Desjardin D."/>
            <person name="Finy P."/>
            <person name="Geml J."/>
            <person name="Haridas S."/>
            <person name="Hughes K."/>
            <person name="Justo A."/>
            <person name="Karasinski D."/>
            <person name="Kautmanova I."/>
            <person name="Kiss B."/>
            <person name="Kocsube S."/>
            <person name="Kotiranta H."/>
            <person name="LaButti K.M."/>
            <person name="Lechner B.E."/>
            <person name="Liimatainen K."/>
            <person name="Lipzen A."/>
            <person name="Lukacs Z."/>
            <person name="Mihaltcheva S."/>
            <person name="Morgado L.N."/>
            <person name="Niskanen T."/>
            <person name="Noordeloos M.E."/>
            <person name="Ohm R.A."/>
            <person name="Ortiz-Santana B."/>
            <person name="Ovrebo C."/>
            <person name="Racz N."/>
            <person name="Riley R."/>
            <person name="Savchenko A."/>
            <person name="Shiryaev A."/>
            <person name="Soop K."/>
            <person name="Spirin V."/>
            <person name="Szebenyi C."/>
            <person name="Tomsovsky M."/>
            <person name="Tulloss R.E."/>
            <person name="Uehling J."/>
            <person name="Grigoriev I.V."/>
            <person name="Vagvolgyi C."/>
            <person name="Papp T."/>
            <person name="Martin F.M."/>
            <person name="Miettinen O."/>
            <person name="Hibbett D.S."/>
            <person name="Nagy L.G."/>
        </authorList>
    </citation>
    <scope>NUCLEOTIDE SEQUENCE [LARGE SCALE GENOMIC DNA]</scope>
    <source>
        <strain evidence="2 3">FP101781</strain>
    </source>
</reference>
<dbReference type="AlphaFoldDB" id="A0A4Y7SJN9"/>
<dbReference type="Proteomes" id="UP000298030">
    <property type="component" value="Unassembled WGS sequence"/>
</dbReference>
<keyword evidence="1" id="KW-0812">Transmembrane</keyword>
<evidence type="ECO:0000313" key="2">
    <source>
        <dbReference type="EMBL" id="TEB21972.1"/>
    </source>
</evidence>
<accession>A0A4Y7SJN9</accession>
<sequence length="96" mass="11416">MSSPFRHLPRFPESHAPRYTSSYSQDCTIRTMSRFLDYCALKHDFPFLSFVLLVSYIHHFWILICCFLDLFSFIDILRSIGSFTIVDHVAKLQFHH</sequence>
<protein>
    <submittedName>
        <fullName evidence="2">Uncharacterized protein</fullName>
    </submittedName>
</protein>
<evidence type="ECO:0000313" key="3">
    <source>
        <dbReference type="Proteomes" id="UP000298030"/>
    </source>
</evidence>
<keyword evidence="3" id="KW-1185">Reference proteome</keyword>
<evidence type="ECO:0000256" key="1">
    <source>
        <dbReference type="SAM" id="Phobius"/>
    </source>
</evidence>
<gene>
    <name evidence="2" type="ORF">FA13DRAFT_1526821</name>
</gene>
<keyword evidence="1" id="KW-1133">Transmembrane helix</keyword>
<keyword evidence="1" id="KW-0472">Membrane</keyword>
<feature type="transmembrane region" description="Helical" evidence="1">
    <location>
        <begin position="47"/>
        <end position="71"/>
    </location>
</feature>
<comment type="caution">
    <text evidence="2">The sequence shown here is derived from an EMBL/GenBank/DDBJ whole genome shotgun (WGS) entry which is preliminary data.</text>
</comment>
<dbReference type="EMBL" id="QPFP01000099">
    <property type="protein sequence ID" value="TEB21972.1"/>
    <property type="molecule type" value="Genomic_DNA"/>
</dbReference>
<name>A0A4Y7SJN9_COPMI</name>
<organism evidence="2 3">
    <name type="scientific">Coprinellus micaceus</name>
    <name type="common">Glistening ink-cap mushroom</name>
    <name type="synonym">Coprinus micaceus</name>
    <dbReference type="NCBI Taxonomy" id="71717"/>
    <lineage>
        <taxon>Eukaryota</taxon>
        <taxon>Fungi</taxon>
        <taxon>Dikarya</taxon>
        <taxon>Basidiomycota</taxon>
        <taxon>Agaricomycotina</taxon>
        <taxon>Agaricomycetes</taxon>
        <taxon>Agaricomycetidae</taxon>
        <taxon>Agaricales</taxon>
        <taxon>Agaricineae</taxon>
        <taxon>Psathyrellaceae</taxon>
        <taxon>Coprinellus</taxon>
    </lineage>
</organism>
<proteinExistence type="predicted"/>